<dbReference type="Pfam" id="PF00383">
    <property type="entry name" value="dCMP_cyt_deam_1"/>
    <property type="match status" value="1"/>
</dbReference>
<dbReference type="Gene3D" id="3.40.140.10">
    <property type="entry name" value="Cytidine Deaminase, domain 2"/>
    <property type="match status" value="2"/>
</dbReference>
<evidence type="ECO:0000256" key="3">
    <source>
        <dbReference type="ARBA" id="ARBA00022723"/>
    </source>
</evidence>
<keyword evidence="5" id="KW-0862">Zinc</keyword>
<comment type="similarity">
    <text evidence="1">Belongs to the cytidine and deoxycytidylate deaminase family.</text>
</comment>
<reference evidence="8 9" key="1">
    <citation type="submission" date="2019-03" db="EMBL/GenBank/DDBJ databases">
        <title>Single cell metagenomics reveals metabolic interactions within the superorganism composed of flagellate Streblomastix strix and complex community of Bacteroidetes bacteria on its surface.</title>
        <authorList>
            <person name="Treitli S.C."/>
            <person name="Kolisko M."/>
            <person name="Husnik F."/>
            <person name="Keeling P."/>
            <person name="Hampl V."/>
        </authorList>
    </citation>
    <scope>NUCLEOTIDE SEQUENCE [LARGE SCALE GENOMIC DNA]</scope>
    <source>
        <strain evidence="8">ST1C</strain>
    </source>
</reference>
<accession>A0A5J4X6W6</accession>
<dbReference type="EMBL" id="SNRW01000263">
    <property type="protein sequence ID" value="KAA6402249.1"/>
    <property type="molecule type" value="Genomic_DNA"/>
</dbReference>
<dbReference type="AlphaFoldDB" id="A0A5J4X6W6"/>
<dbReference type="Pfam" id="PF08211">
    <property type="entry name" value="dCMP_cyt_deam_2"/>
    <property type="match status" value="1"/>
</dbReference>
<evidence type="ECO:0000256" key="5">
    <source>
        <dbReference type="ARBA" id="ARBA00022833"/>
    </source>
</evidence>
<feature type="domain" description="CMP/dCMP-type deaminase" evidence="7">
    <location>
        <begin position="48"/>
        <end position="168"/>
    </location>
</feature>
<dbReference type="InterPro" id="IPR050202">
    <property type="entry name" value="Cyt/Deoxycyt_deaminase"/>
</dbReference>
<evidence type="ECO:0000313" key="9">
    <source>
        <dbReference type="Proteomes" id="UP000324800"/>
    </source>
</evidence>
<proteinExistence type="inferred from homology"/>
<comment type="subunit">
    <text evidence="2">Homodimer.</text>
</comment>
<dbReference type="GO" id="GO:0055086">
    <property type="term" value="P:nucleobase-containing small molecule metabolic process"/>
    <property type="evidence" value="ECO:0007669"/>
    <property type="project" value="UniProtKB-ARBA"/>
</dbReference>
<dbReference type="PROSITE" id="PS00903">
    <property type="entry name" value="CYT_DCMP_DEAMINASES_1"/>
    <property type="match status" value="1"/>
</dbReference>
<sequence length="401" mass="45716">MSEKHSDVAHAISVDLIKALLSPCERDNPPFFFAAQKVKEMQDKLNCSQSELMLGLAFLAQPYAVCPISQFAVGACVLGISGNAYLGVNVEFLRTQLNQTVHAEQCAITNAWNNMEKDIVLIATTETPCGYCRQFMSELPSFNTFQVVVEGRKQVLLRDLISDAFRPSALHIDQTQENMSLFQYRNDDAFLHLDRYWKDSNVEDKDAKEQLNELKDIVQIIFERSFKRSYSPFLLTKRSPSSIGILVRKELVEQTFIPRSKQPSSSSSSSTSSSSSSFHVLHRLFSGALIENVSFNPSIQPFQSSVISMICGNSEYQVIKRNRQERIDEEEQQQEQQEEQEDVIIRRNIRELLHNGMNWDDIIDNIILIEDYDASITIQREFIAGISHNIAPHAKYAYLND</sequence>
<dbReference type="InterPro" id="IPR002125">
    <property type="entry name" value="CMP_dCMP_dom"/>
</dbReference>
<dbReference type="InterPro" id="IPR016193">
    <property type="entry name" value="Cytidine_deaminase-like"/>
</dbReference>
<keyword evidence="4" id="KW-0378">Hydrolase</keyword>
<dbReference type="PANTHER" id="PTHR11644:SF2">
    <property type="entry name" value="CYTIDINE DEAMINASE"/>
    <property type="match status" value="1"/>
</dbReference>
<dbReference type="InterPro" id="IPR013171">
    <property type="entry name" value="Cyd/dCyd_deaminase_Zn-bd"/>
</dbReference>
<evidence type="ECO:0000256" key="1">
    <source>
        <dbReference type="ARBA" id="ARBA00006576"/>
    </source>
</evidence>
<evidence type="ECO:0000256" key="6">
    <source>
        <dbReference type="SAM" id="Coils"/>
    </source>
</evidence>
<dbReference type="Proteomes" id="UP000324800">
    <property type="component" value="Unassembled WGS sequence"/>
</dbReference>
<dbReference type="GO" id="GO:0072527">
    <property type="term" value="P:pyrimidine-containing compound metabolic process"/>
    <property type="evidence" value="ECO:0007669"/>
    <property type="project" value="UniProtKB-ARBA"/>
</dbReference>
<feature type="coiled-coil region" evidence="6">
    <location>
        <begin position="319"/>
        <end position="347"/>
    </location>
</feature>
<dbReference type="GO" id="GO:0042802">
    <property type="term" value="F:identical protein binding"/>
    <property type="evidence" value="ECO:0007669"/>
    <property type="project" value="UniProtKB-ARBA"/>
</dbReference>
<dbReference type="CDD" id="cd01283">
    <property type="entry name" value="cytidine_deaminase"/>
    <property type="match status" value="1"/>
</dbReference>
<protein>
    <submittedName>
        <fullName evidence="8">Cytidine deaminase</fullName>
    </submittedName>
</protein>
<evidence type="ECO:0000259" key="7">
    <source>
        <dbReference type="PROSITE" id="PS51747"/>
    </source>
</evidence>
<dbReference type="GO" id="GO:0005829">
    <property type="term" value="C:cytosol"/>
    <property type="evidence" value="ECO:0007669"/>
    <property type="project" value="TreeGrafter"/>
</dbReference>
<evidence type="ECO:0000313" key="8">
    <source>
        <dbReference type="EMBL" id="KAA6402249.1"/>
    </source>
</evidence>
<gene>
    <name evidence="8" type="ORF">EZS28_002229</name>
</gene>
<name>A0A5J4X6W6_9EUKA</name>
<dbReference type="PROSITE" id="PS51747">
    <property type="entry name" value="CYT_DCMP_DEAMINASES_2"/>
    <property type="match status" value="1"/>
</dbReference>
<dbReference type="GO" id="GO:0008270">
    <property type="term" value="F:zinc ion binding"/>
    <property type="evidence" value="ECO:0007669"/>
    <property type="project" value="InterPro"/>
</dbReference>
<comment type="caution">
    <text evidence="8">The sequence shown here is derived from an EMBL/GenBank/DDBJ whole genome shotgun (WGS) entry which is preliminary data.</text>
</comment>
<dbReference type="PANTHER" id="PTHR11644">
    <property type="entry name" value="CYTIDINE DEAMINASE"/>
    <property type="match status" value="1"/>
</dbReference>
<dbReference type="GO" id="GO:0004126">
    <property type="term" value="F:cytidine deaminase activity"/>
    <property type="evidence" value="ECO:0007669"/>
    <property type="project" value="InterPro"/>
</dbReference>
<keyword evidence="3" id="KW-0479">Metal-binding</keyword>
<dbReference type="SUPFAM" id="SSF53927">
    <property type="entry name" value="Cytidine deaminase-like"/>
    <property type="match status" value="1"/>
</dbReference>
<dbReference type="OrthoDB" id="414540at2759"/>
<organism evidence="8 9">
    <name type="scientific">Streblomastix strix</name>
    <dbReference type="NCBI Taxonomy" id="222440"/>
    <lineage>
        <taxon>Eukaryota</taxon>
        <taxon>Metamonada</taxon>
        <taxon>Preaxostyla</taxon>
        <taxon>Oxymonadida</taxon>
        <taxon>Streblomastigidae</taxon>
        <taxon>Streblomastix</taxon>
    </lineage>
</organism>
<keyword evidence="6" id="KW-0175">Coiled coil</keyword>
<evidence type="ECO:0000256" key="2">
    <source>
        <dbReference type="ARBA" id="ARBA00011738"/>
    </source>
</evidence>
<dbReference type="InterPro" id="IPR016192">
    <property type="entry name" value="APOBEC/CMP_deaminase_Zn-bd"/>
</dbReference>
<dbReference type="NCBIfam" id="NF006537">
    <property type="entry name" value="PRK09027.1"/>
    <property type="match status" value="1"/>
</dbReference>
<evidence type="ECO:0000256" key="4">
    <source>
        <dbReference type="ARBA" id="ARBA00022801"/>
    </source>
</evidence>